<dbReference type="GO" id="GO:0016747">
    <property type="term" value="F:acyltransferase activity, transferring groups other than amino-acyl groups"/>
    <property type="evidence" value="ECO:0007669"/>
    <property type="project" value="InterPro"/>
</dbReference>
<dbReference type="InterPro" id="IPR016181">
    <property type="entry name" value="Acyl_CoA_acyltransferase"/>
</dbReference>
<gene>
    <name evidence="2" type="ORF">GR257_34695</name>
</gene>
<dbReference type="Pfam" id="PF13302">
    <property type="entry name" value="Acetyltransf_3"/>
    <property type="match status" value="1"/>
</dbReference>
<evidence type="ECO:0000259" key="1">
    <source>
        <dbReference type="PROSITE" id="PS51186"/>
    </source>
</evidence>
<dbReference type="SUPFAM" id="SSF55729">
    <property type="entry name" value="Acyl-CoA N-acyltransferases (Nat)"/>
    <property type="match status" value="1"/>
</dbReference>
<dbReference type="Gene3D" id="3.40.630.30">
    <property type="match status" value="1"/>
</dbReference>
<reference evidence="2 3" key="1">
    <citation type="submission" date="2019-12" db="EMBL/GenBank/DDBJ databases">
        <title>Rhizobium genotypes associated with high levels of biological nitrogen fixation by grain legumes in a temperate-maritime cropping system.</title>
        <authorList>
            <person name="Maluk M."/>
            <person name="Francesc Ferrando Molina F."/>
            <person name="Lopez Del Egido L."/>
            <person name="Lafos M."/>
            <person name="Langarica-Fuentes A."/>
            <person name="Gebre Yohannes G."/>
            <person name="Young M.W."/>
            <person name="Martin P."/>
            <person name="Gantlett R."/>
            <person name="Kenicer G."/>
            <person name="Hawes C."/>
            <person name="Begg G.S."/>
            <person name="Quilliam R.S."/>
            <person name="Squire G.R."/>
            <person name="Poole P.S."/>
            <person name="Young P.W."/>
            <person name="Iannetta P.M."/>
            <person name="James E.K."/>
        </authorList>
    </citation>
    <scope>NUCLEOTIDE SEQUENCE [LARGE SCALE GENOMIC DNA]</scope>
    <source>
        <strain evidence="2 3">JHI54</strain>
    </source>
</reference>
<dbReference type="Proteomes" id="UP000471705">
    <property type="component" value="Unassembled WGS sequence"/>
</dbReference>
<dbReference type="PROSITE" id="PS51186">
    <property type="entry name" value="GNAT"/>
    <property type="match status" value="1"/>
</dbReference>
<protein>
    <submittedName>
        <fullName evidence="2">GNAT family N-acetyltransferase</fullName>
    </submittedName>
</protein>
<dbReference type="PANTHER" id="PTHR43415">
    <property type="entry name" value="SPERMIDINE N(1)-ACETYLTRANSFERASE"/>
    <property type="match status" value="1"/>
</dbReference>
<name>A0A7K3VUT5_RHILE</name>
<organism evidence="2 3">
    <name type="scientific">Rhizobium leguminosarum</name>
    <dbReference type="NCBI Taxonomy" id="384"/>
    <lineage>
        <taxon>Bacteria</taxon>
        <taxon>Pseudomonadati</taxon>
        <taxon>Pseudomonadota</taxon>
        <taxon>Alphaproteobacteria</taxon>
        <taxon>Hyphomicrobiales</taxon>
        <taxon>Rhizobiaceae</taxon>
        <taxon>Rhizobium/Agrobacterium group</taxon>
        <taxon>Rhizobium</taxon>
    </lineage>
</organism>
<dbReference type="InterPro" id="IPR000182">
    <property type="entry name" value="GNAT_dom"/>
</dbReference>
<sequence length="178" mass="19986">MVNLTGRNVELRPASSADVEARLSLGNHADIIEMFGVSRSDVRPLTREGASQWLQKLIGNPSAWVIDVQGRLVGELRLDNLDLHDRRASMAVGIFDPQLLGKGLGSESIRLVLEHAFTHLRLHRIGIRVLAYNTRAIRAYQKCGFVQEGREREAAFVNGSWHDDIMMGLLETEYQDPK</sequence>
<proteinExistence type="predicted"/>
<dbReference type="AlphaFoldDB" id="A0A7K3VUT5"/>
<dbReference type="PANTHER" id="PTHR43415:SF3">
    <property type="entry name" value="GNAT-FAMILY ACETYLTRANSFERASE"/>
    <property type="match status" value="1"/>
</dbReference>
<evidence type="ECO:0000313" key="2">
    <source>
        <dbReference type="EMBL" id="NEK19911.1"/>
    </source>
</evidence>
<accession>A0A7K3VUT5</accession>
<comment type="caution">
    <text evidence="2">The sequence shown here is derived from an EMBL/GenBank/DDBJ whole genome shotgun (WGS) entry which is preliminary data.</text>
</comment>
<evidence type="ECO:0000313" key="3">
    <source>
        <dbReference type="Proteomes" id="UP000471705"/>
    </source>
</evidence>
<dbReference type="EMBL" id="WUFV01000034">
    <property type="protein sequence ID" value="NEK19911.1"/>
    <property type="molecule type" value="Genomic_DNA"/>
</dbReference>
<keyword evidence="2" id="KW-0808">Transferase</keyword>
<feature type="domain" description="N-acetyltransferase" evidence="1">
    <location>
        <begin position="21"/>
        <end position="172"/>
    </location>
</feature>